<organism evidence="2 3">
    <name type="scientific">Brevundimonas subvibrioides (strain ATCC 15264 / DSM 4735 / LMG 14903 / NBRC 16000 / CB 81)</name>
    <name type="common">Caulobacter subvibrioides</name>
    <dbReference type="NCBI Taxonomy" id="633149"/>
    <lineage>
        <taxon>Bacteria</taxon>
        <taxon>Pseudomonadati</taxon>
        <taxon>Pseudomonadota</taxon>
        <taxon>Alphaproteobacteria</taxon>
        <taxon>Caulobacterales</taxon>
        <taxon>Caulobacteraceae</taxon>
        <taxon>Brevundimonas</taxon>
    </lineage>
</organism>
<dbReference type="RefSeq" id="WP_013268366.1">
    <property type="nucleotide sequence ID" value="NC_014375.1"/>
</dbReference>
<dbReference type="PANTHER" id="PTHR40396">
    <property type="entry name" value="ATPASE-LIKE PROTEIN"/>
    <property type="match status" value="1"/>
</dbReference>
<dbReference type="HOGENOM" id="CLU_046693_2_0_5"/>
<reference evidence="3" key="1">
    <citation type="journal article" date="2011" name="J. Bacteriol.">
        <title>Genome sequences of eight morphologically diverse alphaproteobacteria.</title>
        <authorList>
            <consortium name="US DOE Joint Genome Institute"/>
            <person name="Brown P.J."/>
            <person name="Kysela D.T."/>
            <person name="Buechlein A."/>
            <person name="Hemmerich C."/>
            <person name="Brun Y.V."/>
        </authorList>
    </citation>
    <scope>NUCLEOTIDE SEQUENCE [LARGE SCALE GENOMIC DNA]</scope>
    <source>
        <strain evidence="3">ATCC 15264 / DSM 4735 / LMG 14903 / NBRC 16000 / CB 81</strain>
    </source>
</reference>
<dbReference type="GO" id="GO:0005524">
    <property type="term" value="F:ATP binding"/>
    <property type="evidence" value="ECO:0007669"/>
    <property type="project" value="InterPro"/>
</dbReference>
<name>D9QN62_BRESC</name>
<dbReference type="BioCyc" id="BSUB633149:G1GM8-950-MONOMER"/>
<accession>D9QN62</accession>
<dbReference type="InParanoid" id="D9QN62"/>
<dbReference type="SUPFAM" id="SSF52540">
    <property type="entry name" value="P-loop containing nucleoside triphosphate hydrolases"/>
    <property type="match status" value="1"/>
</dbReference>
<dbReference type="GO" id="GO:0016887">
    <property type="term" value="F:ATP hydrolysis activity"/>
    <property type="evidence" value="ECO:0007669"/>
    <property type="project" value="InterPro"/>
</dbReference>
<feature type="domain" description="ATPase AAA-type core" evidence="1">
    <location>
        <begin position="50"/>
        <end position="368"/>
    </location>
</feature>
<dbReference type="EMBL" id="CP002102">
    <property type="protein sequence ID" value="ADL00263.1"/>
    <property type="molecule type" value="Genomic_DNA"/>
</dbReference>
<dbReference type="AlphaFoldDB" id="D9QN62"/>
<dbReference type="InterPro" id="IPR027417">
    <property type="entry name" value="P-loop_NTPase"/>
</dbReference>
<evidence type="ECO:0000313" key="2">
    <source>
        <dbReference type="EMBL" id="ADL00263.1"/>
    </source>
</evidence>
<dbReference type="PANTHER" id="PTHR40396:SF1">
    <property type="entry name" value="ATPASE AAA-TYPE CORE DOMAIN-CONTAINING PROTEIN"/>
    <property type="match status" value="1"/>
</dbReference>
<protein>
    <recommendedName>
        <fullName evidence="1">ATPase AAA-type core domain-containing protein</fullName>
    </recommendedName>
</protein>
<keyword evidence="3" id="KW-1185">Reference proteome</keyword>
<proteinExistence type="predicted"/>
<evidence type="ECO:0000313" key="3">
    <source>
        <dbReference type="Proteomes" id="UP000002696"/>
    </source>
</evidence>
<dbReference type="eggNOG" id="COG1106">
    <property type="taxonomic scope" value="Bacteria"/>
</dbReference>
<gene>
    <name evidence="2" type="ordered locus">Bresu_0950</name>
</gene>
<dbReference type="OrthoDB" id="9809324at2"/>
<sequence>MLASFTFANARSFPDRQTLSLVAHAPHKEIQGALIKASASGSDGPLLAAAAIYGPNASGKTNVLKALDYFRDAVVLSLQHWAPSGGTLNIPHARQFRMPSVYEIECVIEGVRYRYGFMQDIKEFHEEWLYAYPKKRERLLFHRYSADVGSDPSSINFGENLSGSDRDHQSFRRRTRTNSLFLSVAAQENQAECSLIYKWFYSSLNIHISPMDGDDNGFTSRLLNKSSENSPLIKSIILSADSSLTDIQVSESDREVAVDDDWAEDMPENLRDFVAENRKYEVSFGFGDGADRFVLPLSMQSEGLKKVYALSSTVACVLHFGEVLVVDELESSLHPHIASQLVDLFQNKTTNPNGAQLIFTTHDVGLLSDDHLRRDQVWFVEKERGNSALYSLVDFKTRKDENVQSGYLRGRFGAVPSRSVGAAFLSSMLSHDPSPR</sequence>
<dbReference type="Pfam" id="PF13304">
    <property type="entry name" value="AAA_21"/>
    <property type="match status" value="1"/>
</dbReference>
<dbReference type="STRING" id="633149.Bresu_0950"/>
<dbReference type="InterPro" id="IPR003959">
    <property type="entry name" value="ATPase_AAA_core"/>
</dbReference>
<dbReference type="Gene3D" id="3.40.50.300">
    <property type="entry name" value="P-loop containing nucleotide triphosphate hydrolases"/>
    <property type="match status" value="1"/>
</dbReference>
<dbReference type="Proteomes" id="UP000002696">
    <property type="component" value="Chromosome"/>
</dbReference>
<evidence type="ECO:0000259" key="1">
    <source>
        <dbReference type="Pfam" id="PF13304"/>
    </source>
</evidence>
<dbReference type="KEGG" id="bsb:Bresu_0950"/>